<organism evidence="2 3">
    <name type="scientific">Mycoplana azooxidifex</name>
    <dbReference type="NCBI Taxonomy" id="1636188"/>
    <lineage>
        <taxon>Bacteria</taxon>
        <taxon>Pseudomonadati</taxon>
        <taxon>Pseudomonadota</taxon>
        <taxon>Alphaproteobacteria</taxon>
        <taxon>Hyphomicrobiales</taxon>
        <taxon>Rhizobiaceae</taxon>
        <taxon>Mycoplana</taxon>
    </lineage>
</organism>
<evidence type="ECO:0000313" key="2">
    <source>
        <dbReference type="EMBL" id="MBB3976691.1"/>
    </source>
</evidence>
<evidence type="ECO:0000313" key="3">
    <source>
        <dbReference type="Proteomes" id="UP000574761"/>
    </source>
</evidence>
<protein>
    <submittedName>
        <fullName evidence="2">Uncharacterized protein</fullName>
    </submittedName>
</protein>
<proteinExistence type="predicted"/>
<keyword evidence="3" id="KW-1185">Reference proteome</keyword>
<sequence length="72" mass="7771">MQNPAVNDVDEVLSGAGTLKTRSLTRHRPGIFKKLSKSLLTWFDVGLRNRLTNEGGGAAGDRRTRSEVSAGC</sequence>
<accession>A0A7W6D8R6</accession>
<dbReference type="EMBL" id="JACIEE010000004">
    <property type="protein sequence ID" value="MBB3976691.1"/>
    <property type="molecule type" value="Genomic_DNA"/>
</dbReference>
<evidence type="ECO:0000256" key="1">
    <source>
        <dbReference type="SAM" id="MobiDB-lite"/>
    </source>
</evidence>
<gene>
    <name evidence="2" type="ORF">GGQ64_001891</name>
</gene>
<comment type="caution">
    <text evidence="2">The sequence shown here is derived from an EMBL/GenBank/DDBJ whole genome shotgun (WGS) entry which is preliminary data.</text>
</comment>
<reference evidence="2 3" key="1">
    <citation type="submission" date="2020-08" db="EMBL/GenBank/DDBJ databases">
        <title>Genomic Encyclopedia of Type Strains, Phase IV (KMG-IV): sequencing the most valuable type-strain genomes for metagenomic binning, comparative biology and taxonomic classification.</title>
        <authorList>
            <person name="Goeker M."/>
        </authorList>
    </citation>
    <scope>NUCLEOTIDE SEQUENCE [LARGE SCALE GENOMIC DNA]</scope>
    <source>
        <strain evidence="2 3">DSM 100211</strain>
    </source>
</reference>
<dbReference type="Proteomes" id="UP000574761">
    <property type="component" value="Unassembled WGS sequence"/>
</dbReference>
<dbReference type="AlphaFoldDB" id="A0A7W6D8R6"/>
<feature type="region of interest" description="Disordered" evidence="1">
    <location>
        <begin position="50"/>
        <end position="72"/>
    </location>
</feature>
<name>A0A7W6D8R6_9HYPH</name>